<gene>
    <name evidence="8" type="ORF">K489DRAFT_366387</name>
</gene>
<accession>A0A6J3MJT2</accession>
<dbReference type="GO" id="GO:0044027">
    <property type="term" value="P:negative regulation of gene expression via chromosomal CpG island methylation"/>
    <property type="evidence" value="ECO:0007669"/>
    <property type="project" value="TreeGrafter"/>
</dbReference>
<dbReference type="GO" id="GO:0032259">
    <property type="term" value="P:methylation"/>
    <property type="evidence" value="ECO:0007669"/>
    <property type="project" value="UniProtKB-KW"/>
</dbReference>
<dbReference type="GeneID" id="54360571"/>
<name>A0A6J3MJT2_9PEZI</name>
<dbReference type="Gene3D" id="3.40.50.150">
    <property type="entry name" value="Vaccinia Virus protein VP39"/>
    <property type="match status" value="1"/>
</dbReference>
<dbReference type="InterPro" id="IPR029063">
    <property type="entry name" value="SAM-dependent_MTases_sf"/>
</dbReference>
<dbReference type="EC" id="2.1.1.37" evidence="1"/>
<dbReference type="Proteomes" id="UP000504637">
    <property type="component" value="Unplaced"/>
</dbReference>
<feature type="compositionally biased region" description="Basic residues" evidence="6">
    <location>
        <begin position="577"/>
        <end position="587"/>
    </location>
</feature>
<sequence length="604" mass="66746">MAAFDRHSNNVIVSLGAQYDLDNLIVLVDSGDETENDIASLDPDGAGGKEVISLDSDDNENDAVSLELESDIGNVSIGDPDFRILSAAEFRNLGSRSAREEMDFRASCRLQSSQICRSPQGLHLVVGMCVELKDRDFLFIERIVPVSCSPTASRIRGILLRRNRQLRHLLQAHRNEVSAILDSTGGSSDPSIRGSSVIRSAADVSAVRELIVTNAPYPAFCSPRADYDGRAHFESDARIVCRHKYIDYKRIGRKHDGAIITLTEDDVDSVRGRTMPNIEQNVIWTSPEMFDLTTTDDVSSIPFLLRLRSGRKQYTWADICSRGGGASSAADRLGLKINFAVDHDEDACRTFRRNFPGANVICKSIFEFLQGSGFRVDVLHISFPCRTFSRAHTVPGRNDDANSAVWSALGPIIEHCRPRTLVLEQADGICDERHRPTLDAWIRELTSKGYSARWSILNAARWGNAHARKRLFIIASCPGEPLPAFPRPTHGVGPPLLPWVTIADRLRLLPAHQEPHMRQHRPRGGRPYTPHRPLAQCITTGGGKGDLHPDGTRTFTAQELAPQADRERGAVDAGAGRPRRGHRQHAAVRREGRGVAPGGRRHGH</sequence>
<dbReference type="GO" id="GO:0003677">
    <property type="term" value="F:DNA binding"/>
    <property type="evidence" value="ECO:0007669"/>
    <property type="project" value="TreeGrafter"/>
</dbReference>
<dbReference type="InterPro" id="IPR050390">
    <property type="entry name" value="C5-Methyltransferase"/>
</dbReference>
<reference evidence="8" key="1">
    <citation type="submission" date="2020-01" db="EMBL/GenBank/DDBJ databases">
        <authorList>
            <consortium name="DOE Joint Genome Institute"/>
            <person name="Haridas S."/>
            <person name="Albert R."/>
            <person name="Binder M."/>
            <person name="Bloem J."/>
            <person name="Labutti K."/>
            <person name="Salamov A."/>
            <person name="Andreopoulos B."/>
            <person name="Baker S.E."/>
            <person name="Barry K."/>
            <person name="Bills G."/>
            <person name="Bluhm B.H."/>
            <person name="Cannon C."/>
            <person name="Castanera R."/>
            <person name="Culley D.E."/>
            <person name="Daum C."/>
            <person name="Ezra D."/>
            <person name="Gonzalez J.B."/>
            <person name="Henrissat B."/>
            <person name="Kuo A."/>
            <person name="Liang C."/>
            <person name="Lipzen A."/>
            <person name="Lutzoni F."/>
            <person name="Magnuson J."/>
            <person name="Mondo S."/>
            <person name="Nolan M."/>
            <person name="Ohm R."/>
            <person name="Pangilinan J."/>
            <person name="Park H.-J."/>
            <person name="Ramirez L."/>
            <person name="Alfaro M."/>
            <person name="Sun H."/>
            <person name="Tritt A."/>
            <person name="Yoshinaga Y."/>
            <person name="Zwiers L.-H."/>
            <person name="Turgeon B.G."/>
            <person name="Goodwin S.B."/>
            <person name="Spatafora J.W."/>
            <person name="Crous P.W."/>
            <person name="Grigoriev I.V."/>
        </authorList>
    </citation>
    <scope>NUCLEOTIDE SEQUENCE</scope>
    <source>
        <strain evidence="8">CBS 342.82</strain>
    </source>
</reference>
<dbReference type="PANTHER" id="PTHR10629:SF52">
    <property type="entry name" value="DNA (CYTOSINE-5)-METHYLTRANSFERASE 1"/>
    <property type="match status" value="1"/>
</dbReference>
<dbReference type="GO" id="GO:0003886">
    <property type="term" value="F:DNA (cytosine-5-)-methyltransferase activity"/>
    <property type="evidence" value="ECO:0007669"/>
    <property type="project" value="UniProtKB-EC"/>
</dbReference>
<evidence type="ECO:0000313" key="7">
    <source>
        <dbReference type="Proteomes" id="UP000504637"/>
    </source>
</evidence>
<keyword evidence="2 5" id="KW-0489">Methyltransferase</keyword>
<evidence type="ECO:0000256" key="2">
    <source>
        <dbReference type="ARBA" id="ARBA00022603"/>
    </source>
</evidence>
<evidence type="ECO:0000256" key="4">
    <source>
        <dbReference type="ARBA" id="ARBA00022691"/>
    </source>
</evidence>
<feature type="region of interest" description="Disordered" evidence="6">
    <location>
        <begin position="559"/>
        <end position="604"/>
    </location>
</feature>
<proteinExistence type="inferred from homology"/>
<evidence type="ECO:0000256" key="1">
    <source>
        <dbReference type="ARBA" id="ARBA00011975"/>
    </source>
</evidence>
<feature type="active site" evidence="5">
    <location>
        <position position="385"/>
    </location>
</feature>
<dbReference type="Pfam" id="PF00145">
    <property type="entry name" value="DNA_methylase"/>
    <property type="match status" value="1"/>
</dbReference>
<keyword evidence="3 5" id="KW-0808">Transferase</keyword>
<dbReference type="PANTHER" id="PTHR10629">
    <property type="entry name" value="CYTOSINE-SPECIFIC METHYLTRANSFERASE"/>
    <property type="match status" value="1"/>
</dbReference>
<dbReference type="InterPro" id="IPR001525">
    <property type="entry name" value="C5_MeTfrase"/>
</dbReference>
<reference evidence="8" key="3">
    <citation type="submission" date="2025-08" db="UniProtKB">
        <authorList>
            <consortium name="RefSeq"/>
        </authorList>
    </citation>
    <scope>IDENTIFICATION</scope>
    <source>
        <strain evidence="8">CBS 342.82</strain>
    </source>
</reference>
<keyword evidence="4 5" id="KW-0949">S-adenosyl-L-methionine</keyword>
<dbReference type="RefSeq" id="XP_033464238.1">
    <property type="nucleotide sequence ID" value="XM_033602771.1"/>
</dbReference>
<evidence type="ECO:0000256" key="5">
    <source>
        <dbReference type="PROSITE-ProRule" id="PRU01016"/>
    </source>
</evidence>
<dbReference type="OrthoDB" id="414133at2759"/>
<organism evidence="8">
    <name type="scientific">Dissoconium aciculare CBS 342.82</name>
    <dbReference type="NCBI Taxonomy" id="1314786"/>
    <lineage>
        <taxon>Eukaryota</taxon>
        <taxon>Fungi</taxon>
        <taxon>Dikarya</taxon>
        <taxon>Ascomycota</taxon>
        <taxon>Pezizomycotina</taxon>
        <taxon>Dothideomycetes</taxon>
        <taxon>Dothideomycetidae</taxon>
        <taxon>Mycosphaerellales</taxon>
        <taxon>Dissoconiaceae</taxon>
        <taxon>Dissoconium</taxon>
    </lineage>
</organism>
<evidence type="ECO:0000256" key="6">
    <source>
        <dbReference type="SAM" id="MobiDB-lite"/>
    </source>
</evidence>
<dbReference type="AlphaFoldDB" id="A0A6J3MJT2"/>
<dbReference type="SUPFAM" id="SSF53335">
    <property type="entry name" value="S-adenosyl-L-methionine-dependent methyltransferases"/>
    <property type="match status" value="1"/>
</dbReference>
<reference evidence="8" key="2">
    <citation type="submission" date="2020-04" db="EMBL/GenBank/DDBJ databases">
        <authorList>
            <consortium name="NCBI Genome Project"/>
        </authorList>
    </citation>
    <scope>NUCLEOTIDE SEQUENCE</scope>
    <source>
        <strain evidence="8">CBS 342.82</strain>
    </source>
</reference>
<protein>
    <recommendedName>
        <fullName evidence="1">DNA (cytosine-5-)-methyltransferase</fullName>
        <ecNumber evidence="1">2.1.1.37</ecNumber>
    </recommendedName>
</protein>
<evidence type="ECO:0000256" key="3">
    <source>
        <dbReference type="ARBA" id="ARBA00022679"/>
    </source>
</evidence>
<comment type="similarity">
    <text evidence="5">Belongs to the class I-like SAM-binding methyltransferase superfamily. C5-methyltransferase family.</text>
</comment>
<keyword evidence="7" id="KW-1185">Reference proteome</keyword>
<evidence type="ECO:0000313" key="8">
    <source>
        <dbReference type="RefSeq" id="XP_033464238.1"/>
    </source>
</evidence>
<dbReference type="GO" id="GO:0005634">
    <property type="term" value="C:nucleus"/>
    <property type="evidence" value="ECO:0007669"/>
    <property type="project" value="TreeGrafter"/>
</dbReference>
<dbReference type="PROSITE" id="PS51679">
    <property type="entry name" value="SAM_MT_C5"/>
    <property type="match status" value="1"/>
</dbReference>